<dbReference type="PANTHER" id="PTHR43863:SF2">
    <property type="entry name" value="MALTASE-GLUCOAMYLASE"/>
    <property type="match status" value="1"/>
</dbReference>
<proteinExistence type="predicted"/>
<dbReference type="RefSeq" id="WP_061683915.1">
    <property type="nucleotide sequence ID" value="NZ_LRAD01000059.1"/>
</dbReference>
<dbReference type="Gene3D" id="3.20.20.80">
    <property type="entry name" value="Glycosidases"/>
    <property type="match status" value="1"/>
</dbReference>
<reference evidence="2 3" key="1">
    <citation type="submission" date="2016-01" db="EMBL/GenBank/DDBJ databases">
        <title>Draft genome sequences of Microbacterium laevaniformans LCDC 91-0039 and the type strain of Microbacterium hominis LCDC 84-209.</title>
        <authorList>
            <person name="Bernier A.-M."/>
            <person name="Bernard K."/>
        </authorList>
    </citation>
    <scope>NUCLEOTIDE SEQUENCE [LARGE SCALE GENOMIC DNA]</scope>
    <source>
        <strain evidence="2 3">LCDC 91-0039</strain>
    </source>
</reference>
<dbReference type="Pfam" id="PF21365">
    <property type="entry name" value="Glyco_hydro_31_3rd"/>
    <property type="match status" value="1"/>
</dbReference>
<accession>A0A150H539</accession>
<dbReference type="PATRIC" id="fig|36807.3.peg.2950"/>
<gene>
    <name evidence="2" type="primary">yicI</name>
    <name evidence="2" type="ORF">Mlaev_02895</name>
</gene>
<comment type="caution">
    <text evidence="2">The sequence shown here is derived from an EMBL/GenBank/DDBJ whole genome shotgun (WGS) entry which is preliminary data.</text>
</comment>
<dbReference type="InterPro" id="IPR051816">
    <property type="entry name" value="Glycosyl_Hydrolase_31"/>
</dbReference>
<keyword evidence="3" id="KW-1185">Reference proteome</keyword>
<protein>
    <submittedName>
        <fullName evidence="2">Alpha-xylosidase</fullName>
        <ecNumber evidence="2">3.2.1.177</ecNumber>
    </submittedName>
</protein>
<evidence type="ECO:0000259" key="1">
    <source>
        <dbReference type="Pfam" id="PF21365"/>
    </source>
</evidence>
<keyword evidence="2" id="KW-0326">Glycosidase</keyword>
<organism evidence="2 3">
    <name type="scientific">Microbacterium laevaniformans</name>
    <dbReference type="NCBI Taxonomy" id="36807"/>
    <lineage>
        <taxon>Bacteria</taxon>
        <taxon>Bacillati</taxon>
        <taxon>Actinomycetota</taxon>
        <taxon>Actinomycetes</taxon>
        <taxon>Micrococcales</taxon>
        <taxon>Microbacteriaceae</taxon>
        <taxon>Microbacterium</taxon>
    </lineage>
</organism>
<dbReference type="EMBL" id="LRAD01000059">
    <property type="protein sequence ID" value="KXZ57135.1"/>
    <property type="molecule type" value="Genomic_DNA"/>
</dbReference>
<dbReference type="STRING" id="36807.Mlaev_02895"/>
<dbReference type="GO" id="GO:0061634">
    <property type="term" value="F:alpha-D-xyloside xylohydrolase"/>
    <property type="evidence" value="ECO:0007669"/>
    <property type="project" value="UniProtKB-EC"/>
</dbReference>
<keyword evidence="2" id="KW-0378">Hydrolase</keyword>
<dbReference type="SUPFAM" id="SSF51011">
    <property type="entry name" value="Glycosyl hydrolase domain"/>
    <property type="match status" value="1"/>
</dbReference>
<dbReference type="InterPro" id="IPR048395">
    <property type="entry name" value="Glyco_hydro_31_C"/>
</dbReference>
<dbReference type="InterPro" id="IPR013780">
    <property type="entry name" value="Glyco_hydro_b"/>
</dbReference>
<dbReference type="PANTHER" id="PTHR43863">
    <property type="entry name" value="HYDROLASE, PUTATIVE (AFU_ORTHOLOGUE AFUA_1G03140)-RELATED"/>
    <property type="match status" value="1"/>
</dbReference>
<dbReference type="Proteomes" id="UP000075357">
    <property type="component" value="Unassembled WGS sequence"/>
</dbReference>
<evidence type="ECO:0000313" key="2">
    <source>
        <dbReference type="EMBL" id="KXZ57135.1"/>
    </source>
</evidence>
<sequence>MPYLHQLGVDAARTGIPLLRPMALEFPDDPAVAYLDRQYMFGPSLLVAPVMSASGEVEFYLPDGEWTSLLSGEHVAGGRWRRENHGFETLPLYVRPGAVLAWGAREDRPDYDYFDAASD</sequence>
<evidence type="ECO:0000313" key="3">
    <source>
        <dbReference type="Proteomes" id="UP000075357"/>
    </source>
</evidence>
<dbReference type="Gene3D" id="2.60.40.1180">
    <property type="entry name" value="Golgi alpha-mannosidase II"/>
    <property type="match status" value="1"/>
</dbReference>
<dbReference type="AlphaFoldDB" id="A0A150H539"/>
<dbReference type="EC" id="3.2.1.177" evidence="2"/>
<feature type="domain" description="Glycosyl hydrolase family 31 C-terminal" evidence="1">
    <location>
        <begin position="15"/>
        <end position="100"/>
    </location>
</feature>
<name>A0A150H539_9MICO</name>